<evidence type="ECO:0000313" key="2">
    <source>
        <dbReference type="Proteomes" id="UP000274822"/>
    </source>
</evidence>
<organism evidence="1 2">
    <name type="scientific">Jimgerdemannia flammicorona</name>
    <dbReference type="NCBI Taxonomy" id="994334"/>
    <lineage>
        <taxon>Eukaryota</taxon>
        <taxon>Fungi</taxon>
        <taxon>Fungi incertae sedis</taxon>
        <taxon>Mucoromycota</taxon>
        <taxon>Mucoromycotina</taxon>
        <taxon>Endogonomycetes</taxon>
        <taxon>Endogonales</taxon>
        <taxon>Endogonaceae</taxon>
        <taxon>Jimgerdemannia</taxon>
    </lineage>
</organism>
<sequence>MKFPTVTARHFLRSPYTIPRLHARVPMSTLSQMSGDNAQALEREKHAGREWKEALASESEANIKSDRAPERPFSVLRSETIAQLHGSSDSAPHKTLENDIKSATRPVIGCALSEGRTLEEAERELMDVVFAKRDISGQIVEQVVVDVEDDVVSERNRK</sequence>
<dbReference type="AlphaFoldDB" id="A0A433Q5J3"/>
<evidence type="ECO:0000313" key="1">
    <source>
        <dbReference type="EMBL" id="RUS25045.1"/>
    </source>
</evidence>
<name>A0A433Q5J3_9FUNG</name>
<protein>
    <submittedName>
        <fullName evidence="1">Uncharacterized protein</fullName>
    </submittedName>
</protein>
<accession>A0A433Q5J3</accession>
<proteinExistence type="predicted"/>
<dbReference type="Proteomes" id="UP000274822">
    <property type="component" value="Unassembled WGS sequence"/>
</dbReference>
<reference evidence="1 2" key="1">
    <citation type="journal article" date="2018" name="New Phytol.">
        <title>Phylogenomics of Endogonaceae and evolution of mycorrhizas within Mucoromycota.</title>
        <authorList>
            <person name="Chang Y."/>
            <person name="Desiro A."/>
            <person name="Na H."/>
            <person name="Sandor L."/>
            <person name="Lipzen A."/>
            <person name="Clum A."/>
            <person name="Barry K."/>
            <person name="Grigoriev I.V."/>
            <person name="Martin F.M."/>
            <person name="Stajich J.E."/>
            <person name="Smith M.E."/>
            <person name="Bonito G."/>
            <person name="Spatafora J.W."/>
        </authorList>
    </citation>
    <scope>NUCLEOTIDE SEQUENCE [LARGE SCALE GENOMIC DNA]</scope>
    <source>
        <strain evidence="1 2">AD002</strain>
    </source>
</reference>
<dbReference type="EMBL" id="RBNJ01014130">
    <property type="protein sequence ID" value="RUS25045.1"/>
    <property type="molecule type" value="Genomic_DNA"/>
</dbReference>
<comment type="caution">
    <text evidence="1">The sequence shown here is derived from an EMBL/GenBank/DDBJ whole genome shotgun (WGS) entry which is preliminary data.</text>
</comment>
<gene>
    <name evidence="1" type="ORF">BC938DRAFT_472705</name>
</gene>
<keyword evidence="2" id="KW-1185">Reference proteome</keyword>